<feature type="region of interest" description="Disordered" evidence="1">
    <location>
        <begin position="80"/>
        <end position="121"/>
    </location>
</feature>
<keyword evidence="4" id="KW-1185">Reference proteome</keyword>
<reference evidence="3 4" key="1">
    <citation type="journal article" date="2016" name="Sci. Rep.">
        <title>The Dendrobium catenatum Lindl. genome sequence provides insights into polysaccharide synthase, floral development and adaptive evolution.</title>
        <authorList>
            <person name="Zhang G.Q."/>
            <person name="Xu Q."/>
            <person name="Bian C."/>
            <person name="Tsai W.C."/>
            <person name="Yeh C.M."/>
            <person name="Liu K.W."/>
            <person name="Yoshida K."/>
            <person name="Zhang L.S."/>
            <person name="Chang S.B."/>
            <person name="Chen F."/>
            <person name="Shi Y."/>
            <person name="Su Y.Y."/>
            <person name="Zhang Y.Q."/>
            <person name="Chen L.J."/>
            <person name="Yin Y."/>
            <person name="Lin M."/>
            <person name="Huang H."/>
            <person name="Deng H."/>
            <person name="Wang Z.W."/>
            <person name="Zhu S.L."/>
            <person name="Zhao X."/>
            <person name="Deng C."/>
            <person name="Niu S.C."/>
            <person name="Huang J."/>
            <person name="Wang M."/>
            <person name="Liu G.H."/>
            <person name="Yang H.J."/>
            <person name="Xiao X.J."/>
            <person name="Hsiao Y.Y."/>
            <person name="Wu W.L."/>
            <person name="Chen Y.Y."/>
            <person name="Mitsuda N."/>
            <person name="Ohme-Takagi M."/>
            <person name="Luo Y.B."/>
            <person name="Van de Peer Y."/>
            <person name="Liu Z.J."/>
        </authorList>
    </citation>
    <scope>NUCLEOTIDE SEQUENCE [LARGE SCALE GENOMIC DNA]</scope>
    <source>
        <tissue evidence="3">The whole plant</tissue>
    </source>
</reference>
<protein>
    <submittedName>
        <fullName evidence="3">Uncharacterized protein</fullName>
    </submittedName>
</protein>
<feature type="transmembrane region" description="Helical" evidence="2">
    <location>
        <begin position="33"/>
        <end position="58"/>
    </location>
</feature>
<evidence type="ECO:0000256" key="2">
    <source>
        <dbReference type="SAM" id="Phobius"/>
    </source>
</evidence>
<organism evidence="3 4">
    <name type="scientific">Dendrobium catenatum</name>
    <dbReference type="NCBI Taxonomy" id="906689"/>
    <lineage>
        <taxon>Eukaryota</taxon>
        <taxon>Viridiplantae</taxon>
        <taxon>Streptophyta</taxon>
        <taxon>Embryophyta</taxon>
        <taxon>Tracheophyta</taxon>
        <taxon>Spermatophyta</taxon>
        <taxon>Magnoliopsida</taxon>
        <taxon>Liliopsida</taxon>
        <taxon>Asparagales</taxon>
        <taxon>Orchidaceae</taxon>
        <taxon>Epidendroideae</taxon>
        <taxon>Malaxideae</taxon>
        <taxon>Dendrobiinae</taxon>
        <taxon>Dendrobium</taxon>
    </lineage>
</organism>
<feature type="compositionally biased region" description="Acidic residues" evidence="1">
    <location>
        <begin position="82"/>
        <end position="116"/>
    </location>
</feature>
<dbReference type="Proteomes" id="UP000233837">
    <property type="component" value="Unassembled WGS sequence"/>
</dbReference>
<evidence type="ECO:0000256" key="1">
    <source>
        <dbReference type="SAM" id="MobiDB-lite"/>
    </source>
</evidence>
<sequence length="289" mass="30900">MDMELPLIAEELGRLENPSLVGDLLYSAATGSFWNWGVLLLTAVVTALAATAVGILLSKLQLSRFRRRKTLIRLPSFYSSGSDDDDASVSSSDGEDDEEEEMDEMEDREEGEEESEDFGRGKMNEMGGFSFSSFSLADFVGGVGVVKAWDGFGLGFDRTGGGVSFLDTTRGDILRSYNGGASGDTTVVQFASPAEIVSAADDAGGSVVKVWDVRAGNEAPAAAARPLLRRRVTGVSAREGKVFVGDEGGEVAALDLRNFTQLESCESFGSWWRSAARCLSLLSTRLENA</sequence>
<evidence type="ECO:0000313" key="3">
    <source>
        <dbReference type="EMBL" id="PKU61923.1"/>
    </source>
</evidence>
<name>A0A2I0VEX9_9ASPA</name>
<dbReference type="InterPro" id="IPR011047">
    <property type="entry name" value="Quinoprotein_ADH-like_sf"/>
</dbReference>
<keyword evidence="2" id="KW-0812">Transmembrane</keyword>
<evidence type="ECO:0000313" key="4">
    <source>
        <dbReference type="Proteomes" id="UP000233837"/>
    </source>
</evidence>
<reference evidence="3 4" key="2">
    <citation type="journal article" date="2017" name="Nature">
        <title>The Apostasia genome and the evolution of orchids.</title>
        <authorList>
            <person name="Zhang G.Q."/>
            <person name="Liu K.W."/>
            <person name="Li Z."/>
            <person name="Lohaus R."/>
            <person name="Hsiao Y.Y."/>
            <person name="Niu S.C."/>
            <person name="Wang J.Y."/>
            <person name="Lin Y.C."/>
            <person name="Xu Q."/>
            <person name="Chen L.J."/>
            <person name="Yoshida K."/>
            <person name="Fujiwara S."/>
            <person name="Wang Z.W."/>
            <person name="Zhang Y.Q."/>
            <person name="Mitsuda N."/>
            <person name="Wang M."/>
            <person name="Liu G.H."/>
            <person name="Pecoraro L."/>
            <person name="Huang H.X."/>
            <person name="Xiao X.J."/>
            <person name="Lin M."/>
            <person name="Wu X.Y."/>
            <person name="Wu W.L."/>
            <person name="Chen Y.Y."/>
            <person name="Chang S.B."/>
            <person name="Sakamoto S."/>
            <person name="Ohme-Takagi M."/>
            <person name="Yagi M."/>
            <person name="Zeng S.J."/>
            <person name="Shen C.Y."/>
            <person name="Yeh C.M."/>
            <person name="Luo Y.B."/>
            <person name="Tsai W.C."/>
            <person name="Van de Peer Y."/>
            <person name="Liu Z.J."/>
        </authorList>
    </citation>
    <scope>NUCLEOTIDE SEQUENCE [LARGE SCALE GENOMIC DNA]</scope>
    <source>
        <tissue evidence="3">The whole plant</tissue>
    </source>
</reference>
<dbReference type="EMBL" id="KZ503722">
    <property type="protein sequence ID" value="PKU61923.1"/>
    <property type="molecule type" value="Genomic_DNA"/>
</dbReference>
<keyword evidence="2" id="KW-0472">Membrane</keyword>
<dbReference type="SUPFAM" id="SSF50998">
    <property type="entry name" value="Quinoprotein alcohol dehydrogenase-like"/>
    <property type="match status" value="1"/>
</dbReference>
<dbReference type="PANTHER" id="PTHR36715:SF1">
    <property type="entry name" value="PROTEIN, PUTATIVE-RELATED"/>
    <property type="match status" value="1"/>
</dbReference>
<gene>
    <name evidence="3" type="ORF">MA16_Dca017256</name>
</gene>
<dbReference type="InterPro" id="IPR015943">
    <property type="entry name" value="WD40/YVTN_repeat-like_dom_sf"/>
</dbReference>
<keyword evidence="2" id="KW-1133">Transmembrane helix</keyword>
<dbReference type="AlphaFoldDB" id="A0A2I0VEX9"/>
<proteinExistence type="predicted"/>
<dbReference type="PANTHER" id="PTHR36715">
    <property type="entry name" value="BNAANNG41370D PROTEIN"/>
    <property type="match status" value="1"/>
</dbReference>
<dbReference type="Gene3D" id="2.130.10.10">
    <property type="entry name" value="YVTN repeat-like/Quinoprotein amine dehydrogenase"/>
    <property type="match status" value="1"/>
</dbReference>
<accession>A0A2I0VEX9</accession>